<dbReference type="CDD" id="cd17574">
    <property type="entry name" value="REC_OmpR"/>
    <property type="match status" value="1"/>
</dbReference>
<evidence type="ECO:0000259" key="9">
    <source>
        <dbReference type="PROSITE" id="PS50110"/>
    </source>
</evidence>
<dbReference type="GO" id="GO:0006355">
    <property type="term" value="P:regulation of DNA-templated transcription"/>
    <property type="evidence" value="ECO:0007669"/>
    <property type="project" value="InterPro"/>
</dbReference>
<dbReference type="Pfam" id="PF00486">
    <property type="entry name" value="Trans_reg_C"/>
    <property type="match status" value="1"/>
</dbReference>
<dbReference type="Pfam" id="PF00072">
    <property type="entry name" value="Response_reg"/>
    <property type="match status" value="1"/>
</dbReference>
<evidence type="ECO:0000256" key="6">
    <source>
        <dbReference type="ARBA" id="ARBA00023163"/>
    </source>
</evidence>
<dbReference type="InterPro" id="IPR039420">
    <property type="entry name" value="WalR-like"/>
</dbReference>
<dbReference type="SMART" id="SM00448">
    <property type="entry name" value="REC"/>
    <property type="match status" value="1"/>
</dbReference>
<proteinExistence type="predicted"/>
<accession>A0A4R6TU69</accession>
<dbReference type="AlphaFoldDB" id="A0A4R6TU69"/>
<dbReference type="GO" id="GO:0032993">
    <property type="term" value="C:protein-DNA complex"/>
    <property type="evidence" value="ECO:0007669"/>
    <property type="project" value="TreeGrafter"/>
</dbReference>
<reference evidence="11 12" key="1">
    <citation type="submission" date="2019-03" db="EMBL/GenBank/DDBJ databases">
        <title>Genomic Encyclopedia of Type Strains, Phase IV (KMG-IV): sequencing the most valuable type-strain genomes for metagenomic binning, comparative biology and taxonomic classification.</title>
        <authorList>
            <person name="Goeker M."/>
        </authorList>
    </citation>
    <scope>NUCLEOTIDE SEQUENCE [LARGE SCALE GENOMIC DNA]</scope>
    <source>
        <strain evidence="11 12">DSM 28697</strain>
    </source>
</reference>
<comment type="subcellular location">
    <subcellularLocation>
        <location evidence="1">Cytoplasm</location>
    </subcellularLocation>
</comment>
<evidence type="ECO:0000313" key="11">
    <source>
        <dbReference type="EMBL" id="TDQ34628.1"/>
    </source>
</evidence>
<dbReference type="SMART" id="SM00862">
    <property type="entry name" value="Trans_reg_C"/>
    <property type="match status" value="1"/>
</dbReference>
<dbReference type="FunFam" id="3.40.50.2300:FF:000001">
    <property type="entry name" value="DNA-binding response regulator PhoB"/>
    <property type="match status" value="1"/>
</dbReference>
<dbReference type="PROSITE" id="PS50110">
    <property type="entry name" value="RESPONSE_REGULATORY"/>
    <property type="match status" value="1"/>
</dbReference>
<dbReference type="PROSITE" id="PS51755">
    <property type="entry name" value="OMPR_PHOB"/>
    <property type="match status" value="1"/>
</dbReference>
<evidence type="ECO:0000256" key="5">
    <source>
        <dbReference type="ARBA" id="ARBA00023125"/>
    </source>
</evidence>
<keyword evidence="5 8" id="KW-0238">DNA-binding</keyword>
<evidence type="ECO:0000256" key="7">
    <source>
        <dbReference type="PROSITE-ProRule" id="PRU00169"/>
    </source>
</evidence>
<keyword evidence="6" id="KW-0804">Transcription</keyword>
<dbReference type="InterPro" id="IPR011006">
    <property type="entry name" value="CheY-like_superfamily"/>
</dbReference>
<evidence type="ECO:0000313" key="12">
    <source>
        <dbReference type="Proteomes" id="UP000295632"/>
    </source>
</evidence>
<dbReference type="PANTHER" id="PTHR48111">
    <property type="entry name" value="REGULATOR OF RPOS"/>
    <property type="match status" value="1"/>
</dbReference>
<dbReference type="GO" id="GO:0000156">
    <property type="term" value="F:phosphorelay response regulator activity"/>
    <property type="evidence" value="ECO:0007669"/>
    <property type="project" value="TreeGrafter"/>
</dbReference>
<keyword evidence="2 7" id="KW-0597">Phosphoprotein</keyword>
<dbReference type="Proteomes" id="UP000295632">
    <property type="component" value="Unassembled WGS sequence"/>
</dbReference>
<dbReference type="PANTHER" id="PTHR48111:SF26">
    <property type="entry name" value="STAGE 0 SPORULATION PROTEIN A HOMOLOG"/>
    <property type="match status" value="1"/>
</dbReference>
<dbReference type="GO" id="GO:0000976">
    <property type="term" value="F:transcription cis-regulatory region binding"/>
    <property type="evidence" value="ECO:0007669"/>
    <property type="project" value="TreeGrafter"/>
</dbReference>
<dbReference type="OrthoDB" id="9790442at2"/>
<keyword evidence="12" id="KW-1185">Reference proteome</keyword>
<name>A0A4R6TU69_9BACI</name>
<dbReference type="GO" id="GO:0005829">
    <property type="term" value="C:cytosol"/>
    <property type="evidence" value="ECO:0007669"/>
    <property type="project" value="TreeGrafter"/>
</dbReference>
<sequence length="232" mass="26317">MGHRLLVVEDEKEILQLVQEHLTREGFDVVCARDGEEGLRKFHEGTFSMVLLDIMLPEINGIELLKTIRQSSAVPVLIVSAKGSELDKALGLGFGADDYIAKPFSFIELTARVNAAIRRATEYTNRMDGQAKRHLEYRGLRLDVDAFMAVKEGRSIKLTAKEFALLQLLMEHPKQVFTKAQLYQHAWNDTYYGDENVINVHIRRLREKVETDPSNPELIKTVWGIGYTMGAS</sequence>
<dbReference type="CDD" id="cd00383">
    <property type="entry name" value="trans_reg_C"/>
    <property type="match status" value="1"/>
</dbReference>
<evidence type="ECO:0000256" key="8">
    <source>
        <dbReference type="PROSITE-ProRule" id="PRU01091"/>
    </source>
</evidence>
<gene>
    <name evidence="11" type="ORF">EV213_12446</name>
</gene>
<evidence type="ECO:0000256" key="2">
    <source>
        <dbReference type="ARBA" id="ARBA00022553"/>
    </source>
</evidence>
<evidence type="ECO:0000256" key="4">
    <source>
        <dbReference type="ARBA" id="ARBA00023015"/>
    </source>
</evidence>
<keyword evidence="4" id="KW-0805">Transcription regulation</keyword>
<protein>
    <submittedName>
        <fullName evidence="11">DNA-binding response OmpR family regulator</fullName>
    </submittedName>
</protein>
<organism evidence="11 12">
    <name type="scientific">Aureibacillus halotolerans</name>
    <dbReference type="NCBI Taxonomy" id="1508390"/>
    <lineage>
        <taxon>Bacteria</taxon>
        <taxon>Bacillati</taxon>
        <taxon>Bacillota</taxon>
        <taxon>Bacilli</taxon>
        <taxon>Bacillales</taxon>
        <taxon>Bacillaceae</taxon>
        <taxon>Aureibacillus</taxon>
    </lineage>
</organism>
<dbReference type="FunFam" id="1.10.10.10:FF:000018">
    <property type="entry name" value="DNA-binding response regulator ResD"/>
    <property type="match status" value="1"/>
</dbReference>
<keyword evidence="3" id="KW-0902">Two-component regulatory system</keyword>
<dbReference type="InterPro" id="IPR036388">
    <property type="entry name" value="WH-like_DNA-bd_sf"/>
</dbReference>
<comment type="caution">
    <text evidence="11">The sequence shown here is derived from an EMBL/GenBank/DDBJ whole genome shotgun (WGS) entry which is preliminary data.</text>
</comment>
<dbReference type="Gene3D" id="3.40.50.2300">
    <property type="match status" value="1"/>
</dbReference>
<feature type="DNA-binding region" description="OmpR/PhoB-type" evidence="8">
    <location>
        <begin position="132"/>
        <end position="231"/>
    </location>
</feature>
<dbReference type="InterPro" id="IPR001789">
    <property type="entry name" value="Sig_transdc_resp-reg_receiver"/>
</dbReference>
<dbReference type="Gene3D" id="1.10.10.10">
    <property type="entry name" value="Winged helix-like DNA-binding domain superfamily/Winged helix DNA-binding domain"/>
    <property type="match status" value="1"/>
</dbReference>
<evidence type="ECO:0000259" key="10">
    <source>
        <dbReference type="PROSITE" id="PS51755"/>
    </source>
</evidence>
<dbReference type="EMBL" id="SNYJ01000024">
    <property type="protein sequence ID" value="TDQ34628.1"/>
    <property type="molecule type" value="Genomic_DNA"/>
</dbReference>
<dbReference type="RefSeq" id="WP_133582132.1">
    <property type="nucleotide sequence ID" value="NZ_SNYJ01000024.1"/>
</dbReference>
<evidence type="ECO:0000256" key="3">
    <source>
        <dbReference type="ARBA" id="ARBA00023012"/>
    </source>
</evidence>
<evidence type="ECO:0000256" key="1">
    <source>
        <dbReference type="ARBA" id="ARBA00004496"/>
    </source>
</evidence>
<feature type="modified residue" description="4-aspartylphosphate" evidence="7">
    <location>
        <position position="53"/>
    </location>
</feature>
<dbReference type="SUPFAM" id="SSF52172">
    <property type="entry name" value="CheY-like"/>
    <property type="match status" value="1"/>
</dbReference>
<dbReference type="InterPro" id="IPR001867">
    <property type="entry name" value="OmpR/PhoB-type_DNA-bd"/>
</dbReference>
<feature type="domain" description="OmpR/PhoB-type" evidence="10">
    <location>
        <begin position="132"/>
        <end position="231"/>
    </location>
</feature>
<dbReference type="Gene3D" id="6.10.250.690">
    <property type="match status" value="1"/>
</dbReference>
<feature type="domain" description="Response regulatory" evidence="9">
    <location>
        <begin position="4"/>
        <end position="117"/>
    </location>
</feature>